<protein>
    <submittedName>
        <fullName evidence="2">Emp24/gp25L/p24 family protein</fullName>
    </submittedName>
</protein>
<reference evidence="3" key="1">
    <citation type="journal article" date="2014" name="Nat. Genet.">
        <title>Genome of the human hookworm Necator americanus.</title>
        <authorList>
            <person name="Tang Y.T."/>
            <person name="Gao X."/>
            <person name="Rosa B.A."/>
            <person name="Abubucker S."/>
            <person name="Hallsworth-Pepin K."/>
            <person name="Martin J."/>
            <person name="Tyagi R."/>
            <person name="Heizer E."/>
            <person name="Zhang X."/>
            <person name="Bhonagiri-Palsikar V."/>
            <person name="Minx P."/>
            <person name="Warren W.C."/>
            <person name="Wang Q."/>
            <person name="Zhan B."/>
            <person name="Hotez P.J."/>
            <person name="Sternberg P.W."/>
            <person name="Dougall A."/>
            <person name="Gaze S.T."/>
            <person name="Mulvenna J."/>
            <person name="Sotillo J."/>
            <person name="Ranganathan S."/>
            <person name="Rabelo E.M."/>
            <person name="Wilson R.K."/>
            <person name="Felgner P.L."/>
            <person name="Bethony J."/>
            <person name="Hawdon J.M."/>
            <person name="Gasser R.B."/>
            <person name="Loukas A."/>
            <person name="Mitreva M."/>
        </authorList>
    </citation>
    <scope>NUCLEOTIDE SEQUENCE [LARGE SCALE GENOMIC DNA]</scope>
</reference>
<dbReference type="KEGG" id="nai:NECAME_08425"/>
<dbReference type="Gene3D" id="2.60.120.680">
    <property type="entry name" value="GOLD domain"/>
    <property type="match status" value="1"/>
</dbReference>
<name>W2TIZ5_NECAM</name>
<evidence type="ECO:0000313" key="3">
    <source>
        <dbReference type="Proteomes" id="UP000053676"/>
    </source>
</evidence>
<evidence type="ECO:0000259" key="1">
    <source>
        <dbReference type="Pfam" id="PF25883"/>
    </source>
</evidence>
<dbReference type="Proteomes" id="UP000053676">
    <property type="component" value="Unassembled WGS sequence"/>
</dbReference>
<sequence length="110" mass="12765">MMVTSGRKEKCFGVHEDFPLVQQFCSLLNEFEENIGRLSSQLRTPLSDWFPDFDYPGMPTVDYLRIKTPGPGVYKVKFGNEQAWIRSLTVYYRILFENEKGGKADFKELA</sequence>
<accession>W2TIZ5</accession>
<dbReference type="Pfam" id="PF25883">
    <property type="entry name" value="F28H7_8_C"/>
    <property type="match status" value="1"/>
</dbReference>
<dbReference type="SUPFAM" id="SSF101576">
    <property type="entry name" value="Supernatant protein factor (SPF), C-terminal domain"/>
    <property type="match status" value="1"/>
</dbReference>
<dbReference type="AlphaFoldDB" id="W2TIZ5"/>
<dbReference type="OrthoDB" id="5820306at2759"/>
<organism evidence="2 3">
    <name type="scientific">Necator americanus</name>
    <name type="common">Human hookworm</name>
    <dbReference type="NCBI Taxonomy" id="51031"/>
    <lineage>
        <taxon>Eukaryota</taxon>
        <taxon>Metazoa</taxon>
        <taxon>Ecdysozoa</taxon>
        <taxon>Nematoda</taxon>
        <taxon>Chromadorea</taxon>
        <taxon>Rhabditida</taxon>
        <taxon>Rhabditina</taxon>
        <taxon>Rhabditomorpha</taxon>
        <taxon>Strongyloidea</taxon>
        <taxon>Ancylostomatidae</taxon>
        <taxon>Bunostominae</taxon>
        <taxon>Necator</taxon>
    </lineage>
</organism>
<dbReference type="EMBL" id="KI658696">
    <property type="protein sequence ID" value="ETN81569.1"/>
    <property type="molecule type" value="Genomic_DNA"/>
</dbReference>
<gene>
    <name evidence="2" type="ORF">NECAME_08425</name>
</gene>
<dbReference type="InterPro" id="IPR058960">
    <property type="entry name" value="Ctg-1-like_C"/>
</dbReference>
<proteinExistence type="predicted"/>
<dbReference type="InterPro" id="IPR036598">
    <property type="entry name" value="GOLD_dom_sf"/>
</dbReference>
<keyword evidence="3" id="KW-1185">Reference proteome</keyword>
<feature type="domain" description="Ctg-1-like C-terminal" evidence="1">
    <location>
        <begin position="46"/>
        <end position="103"/>
    </location>
</feature>
<evidence type="ECO:0000313" key="2">
    <source>
        <dbReference type="EMBL" id="ETN81569.1"/>
    </source>
</evidence>